<dbReference type="EMBL" id="VFON01000001">
    <property type="protein sequence ID" value="TQL43419.1"/>
    <property type="molecule type" value="Genomic_DNA"/>
</dbReference>
<dbReference type="InterPro" id="IPR015422">
    <property type="entry name" value="PyrdxlP-dep_Trfase_small"/>
</dbReference>
<dbReference type="AlphaFoldDB" id="A0A542Y5R9"/>
<dbReference type="SUPFAM" id="SSF53383">
    <property type="entry name" value="PLP-dependent transferases"/>
    <property type="match status" value="1"/>
</dbReference>
<evidence type="ECO:0000313" key="2">
    <source>
        <dbReference type="EMBL" id="TQL43419.1"/>
    </source>
</evidence>
<dbReference type="PANTHER" id="PTHR43586">
    <property type="entry name" value="CYSTEINE DESULFURASE"/>
    <property type="match status" value="1"/>
</dbReference>
<name>A0A542Y5R9_9MICO</name>
<feature type="domain" description="Aminotransferase class V" evidence="1">
    <location>
        <begin position="20"/>
        <end position="390"/>
    </location>
</feature>
<dbReference type="Proteomes" id="UP000319094">
    <property type="component" value="Unassembled WGS sequence"/>
</dbReference>
<dbReference type="Gene3D" id="3.90.1150.10">
    <property type="entry name" value="Aspartate Aminotransferase, domain 1"/>
    <property type="match status" value="1"/>
</dbReference>
<dbReference type="Gene3D" id="3.40.640.10">
    <property type="entry name" value="Type I PLP-dependent aspartate aminotransferase-like (Major domain)"/>
    <property type="match status" value="1"/>
</dbReference>
<protein>
    <submittedName>
        <fullName evidence="2">Cysteine desulfurase family protein (TIGR01976 family)</fullName>
    </submittedName>
</protein>
<dbReference type="OrthoDB" id="7592443at2"/>
<keyword evidence="3" id="KW-1185">Reference proteome</keyword>
<reference evidence="2 3" key="1">
    <citation type="submission" date="2019-06" db="EMBL/GenBank/DDBJ databases">
        <title>Sequencing the genomes of 1000 actinobacteria strains.</title>
        <authorList>
            <person name="Klenk H.-P."/>
        </authorList>
    </citation>
    <scope>NUCLEOTIDE SEQUENCE [LARGE SCALE GENOMIC DNA]</scope>
    <source>
        <strain evidence="2 3">DSM 8803</strain>
    </source>
</reference>
<accession>A0A542Y5R9</accession>
<gene>
    <name evidence="2" type="ORF">FB468_1440</name>
</gene>
<comment type="caution">
    <text evidence="2">The sequence shown here is derived from an EMBL/GenBank/DDBJ whole genome shotgun (WGS) entry which is preliminary data.</text>
</comment>
<sequence>MSKFGAAIRADFPAVAHELVFLDAPGGTQMPSVVAEAIAKAGTSPISNRSRGSLPGRNADDAVLEFRAAAADLLGADPRGIVQGRSATQLTFDFSRTLGRTWAEGDNIVLSQADHDCNVAPWLIAAERAGVEVRWARLDPETSELPAAQYEALVDDRTKLVAVTAASNLVGTRPDVAAISAIAHSRGALTYVDGVHYTAHAGVDVAAMGADFFVASPYKFFGPHFGMLAASPELLDSLHPDKLRPSPETVPERFELGTLPYEMLAGATAAIDYIASLGGAEGTRRERILSAMREMDDYELELRDAIEAGLAELPGVTCFSRASERTSTLLITIDGIAPLVVEARLRERGFIAQAGHFYAIEVCGALGLGEIGGVRFGLAPYNTREEVDGLLVALSEAIAEGPTAA</sequence>
<dbReference type="InterPro" id="IPR015424">
    <property type="entry name" value="PyrdxlP-dep_Trfase"/>
</dbReference>
<dbReference type="Pfam" id="PF00266">
    <property type="entry name" value="Aminotran_5"/>
    <property type="match status" value="1"/>
</dbReference>
<proteinExistence type="predicted"/>
<dbReference type="InterPro" id="IPR000192">
    <property type="entry name" value="Aminotrans_V_dom"/>
</dbReference>
<dbReference type="RefSeq" id="WP_141886739.1">
    <property type="nucleotide sequence ID" value="NZ_BAAAUY010000010.1"/>
</dbReference>
<dbReference type="NCBIfam" id="TIGR01976">
    <property type="entry name" value="am_tr_V_VC1184"/>
    <property type="match status" value="1"/>
</dbReference>
<evidence type="ECO:0000259" key="1">
    <source>
        <dbReference type="Pfam" id="PF00266"/>
    </source>
</evidence>
<organism evidence="2 3">
    <name type="scientific">Leucobacter komagatae</name>
    <dbReference type="NCBI Taxonomy" id="55969"/>
    <lineage>
        <taxon>Bacteria</taxon>
        <taxon>Bacillati</taxon>
        <taxon>Actinomycetota</taxon>
        <taxon>Actinomycetes</taxon>
        <taxon>Micrococcales</taxon>
        <taxon>Microbacteriaceae</taxon>
        <taxon>Leucobacter</taxon>
    </lineage>
</organism>
<dbReference type="InterPro" id="IPR011340">
    <property type="entry name" value="Cys_dSase-rel"/>
</dbReference>
<dbReference type="PANTHER" id="PTHR43586:SF21">
    <property type="entry name" value="PYRIDOXAL PHOSPHATE (PLP)-DEPENDENT ASPARTATE AMINOTRANSFERASE SUPERFAMILY"/>
    <property type="match status" value="1"/>
</dbReference>
<dbReference type="InterPro" id="IPR015421">
    <property type="entry name" value="PyrdxlP-dep_Trfase_major"/>
</dbReference>
<evidence type="ECO:0000313" key="3">
    <source>
        <dbReference type="Proteomes" id="UP000319094"/>
    </source>
</evidence>